<dbReference type="PROSITE" id="PS00688">
    <property type="entry name" value="SIGMA54_INTERACT_3"/>
    <property type="match status" value="1"/>
</dbReference>
<dbReference type="Gene3D" id="3.40.50.2300">
    <property type="match status" value="1"/>
</dbReference>
<dbReference type="CDD" id="cd00009">
    <property type="entry name" value="AAA"/>
    <property type="match status" value="1"/>
</dbReference>
<evidence type="ECO:0000256" key="2">
    <source>
        <dbReference type="ARBA" id="ARBA00022840"/>
    </source>
</evidence>
<keyword evidence="1" id="KW-0547">Nucleotide-binding</keyword>
<dbReference type="CDD" id="cd17536">
    <property type="entry name" value="REC_YesN-like"/>
    <property type="match status" value="1"/>
</dbReference>
<sequence length="448" mass="50109">MKVLKILVVDDEIAIRQVLAHAIRRLGHEVITAKDAEEALTEMAANEVDVTFSDVRMPGMTGIELIEEARRRGHECFFVIMTAFASVSTAIDAMRSGAYDYMMKPLRNEDVEHRIKLIADLIDLRNENHALRNAAMQVSDKVFHSASEAMARVDRIVAKVANTDATLMICGASGSGKGVTAKNIHNASRRANKPFIPVNCAAIPEQLLESELFGHSKGAFTGASTKKIGLFEAASGGTLFLDEIGELPLAMQAKLLHVLEDKQIRPVGSDRFTPVDVRIIAATNRDLPGMIERNEFREDLYFRLNVFSILLPSLSERREDLLPLFRFFLENERKKLGLSQSFEIDAEVEAVLLGYDFPGNIRELENIAERAVILAEDNLIRVEDLPQQLYKRAGVSLPEETNLRDRLKQYEQQIIKETLDSVDGDRRAAAKLLGLGLSSLYRKLEEYS</sequence>
<keyword evidence="2" id="KW-0067">ATP-binding</keyword>
<dbReference type="PANTHER" id="PTHR32071">
    <property type="entry name" value="TRANSCRIPTIONAL REGULATORY PROTEIN"/>
    <property type="match status" value="1"/>
</dbReference>
<keyword evidence="3" id="KW-0805">Transcription regulation</keyword>
<evidence type="ECO:0000259" key="7">
    <source>
        <dbReference type="PROSITE" id="PS50045"/>
    </source>
</evidence>
<evidence type="ECO:0000313" key="10">
    <source>
        <dbReference type="Proteomes" id="UP000663281"/>
    </source>
</evidence>
<dbReference type="GO" id="GO:0005524">
    <property type="term" value="F:ATP binding"/>
    <property type="evidence" value="ECO:0007669"/>
    <property type="project" value="UniProtKB-KW"/>
</dbReference>
<dbReference type="SUPFAM" id="SSF52172">
    <property type="entry name" value="CheY-like"/>
    <property type="match status" value="1"/>
</dbReference>
<dbReference type="Proteomes" id="UP000663281">
    <property type="component" value="Chromosome"/>
</dbReference>
<evidence type="ECO:0000256" key="6">
    <source>
        <dbReference type="PROSITE-ProRule" id="PRU00169"/>
    </source>
</evidence>
<dbReference type="EMBL" id="CP071504">
    <property type="protein sequence ID" value="QSX30510.1"/>
    <property type="molecule type" value="Genomic_DNA"/>
</dbReference>
<evidence type="ECO:0000256" key="1">
    <source>
        <dbReference type="ARBA" id="ARBA00022741"/>
    </source>
</evidence>
<dbReference type="SUPFAM" id="SSF52540">
    <property type="entry name" value="P-loop containing nucleoside triphosphate hydrolases"/>
    <property type="match status" value="1"/>
</dbReference>
<feature type="domain" description="Response regulatory" evidence="8">
    <location>
        <begin position="5"/>
        <end position="119"/>
    </location>
</feature>
<dbReference type="GO" id="GO:0006355">
    <property type="term" value="P:regulation of DNA-templated transcription"/>
    <property type="evidence" value="ECO:0007669"/>
    <property type="project" value="InterPro"/>
</dbReference>
<dbReference type="KEGG" id="scyp:JYB88_02280"/>
<dbReference type="GO" id="GO:0000160">
    <property type="term" value="P:phosphorelay signal transduction system"/>
    <property type="evidence" value="ECO:0007669"/>
    <property type="project" value="InterPro"/>
</dbReference>
<dbReference type="SUPFAM" id="SSF46689">
    <property type="entry name" value="Homeodomain-like"/>
    <property type="match status" value="1"/>
</dbReference>
<feature type="domain" description="Sigma-54 factor interaction" evidence="7">
    <location>
        <begin position="143"/>
        <end position="373"/>
    </location>
</feature>
<dbReference type="FunFam" id="3.40.50.300:FF:000006">
    <property type="entry name" value="DNA-binding transcriptional regulator NtrC"/>
    <property type="match status" value="1"/>
</dbReference>
<evidence type="ECO:0000259" key="8">
    <source>
        <dbReference type="PROSITE" id="PS50110"/>
    </source>
</evidence>
<reference evidence="9 10" key="1">
    <citation type="submission" date="2021-03" db="EMBL/GenBank/DDBJ databases">
        <title>Novel species identification of genus Shewanella.</title>
        <authorList>
            <person name="Liu G."/>
            <person name="Zhang Q."/>
        </authorList>
    </citation>
    <scope>NUCLEOTIDE SEQUENCE [LARGE SCALE GENOMIC DNA]</scope>
    <source>
        <strain evidence="9 10">FJAT-53726</strain>
    </source>
</reference>
<keyword evidence="4" id="KW-0238">DNA-binding</keyword>
<name>A0A975AKU0_9GAMM</name>
<dbReference type="PROSITE" id="PS50045">
    <property type="entry name" value="SIGMA54_INTERACT_4"/>
    <property type="match status" value="1"/>
</dbReference>
<dbReference type="InterPro" id="IPR027417">
    <property type="entry name" value="P-loop_NTPase"/>
</dbReference>
<proteinExistence type="predicted"/>
<dbReference type="RefSeq" id="WP_207325345.1">
    <property type="nucleotide sequence ID" value="NZ_CP071504.1"/>
</dbReference>
<dbReference type="InterPro" id="IPR003593">
    <property type="entry name" value="AAA+_ATPase"/>
</dbReference>
<feature type="modified residue" description="4-aspartylphosphate" evidence="6">
    <location>
        <position position="54"/>
    </location>
</feature>
<dbReference type="Gene3D" id="1.10.10.60">
    <property type="entry name" value="Homeodomain-like"/>
    <property type="match status" value="1"/>
</dbReference>
<dbReference type="Pfam" id="PF00072">
    <property type="entry name" value="Response_reg"/>
    <property type="match status" value="1"/>
</dbReference>
<dbReference type="InterPro" id="IPR011006">
    <property type="entry name" value="CheY-like_superfamily"/>
</dbReference>
<dbReference type="PROSITE" id="PS50110">
    <property type="entry name" value="RESPONSE_REGULATORY"/>
    <property type="match status" value="1"/>
</dbReference>
<accession>A0A975AKU0</accession>
<dbReference type="InterPro" id="IPR025944">
    <property type="entry name" value="Sigma_54_int_dom_CS"/>
</dbReference>
<evidence type="ECO:0000256" key="4">
    <source>
        <dbReference type="ARBA" id="ARBA00023125"/>
    </source>
</evidence>
<protein>
    <submittedName>
        <fullName evidence="9">Sigma-54-dependent Fis family transcriptional regulator</fullName>
    </submittedName>
</protein>
<dbReference type="InterPro" id="IPR002197">
    <property type="entry name" value="HTH_Fis"/>
</dbReference>
<dbReference type="InterPro" id="IPR002078">
    <property type="entry name" value="Sigma_54_int"/>
</dbReference>
<dbReference type="SMART" id="SM00382">
    <property type="entry name" value="AAA"/>
    <property type="match status" value="1"/>
</dbReference>
<organism evidence="9 10">
    <name type="scientific">Shewanella cyperi</name>
    <dbReference type="NCBI Taxonomy" id="2814292"/>
    <lineage>
        <taxon>Bacteria</taxon>
        <taxon>Pseudomonadati</taxon>
        <taxon>Pseudomonadota</taxon>
        <taxon>Gammaproteobacteria</taxon>
        <taxon>Alteromonadales</taxon>
        <taxon>Shewanellaceae</taxon>
        <taxon>Shewanella</taxon>
    </lineage>
</organism>
<dbReference type="Pfam" id="PF25601">
    <property type="entry name" value="AAA_lid_14"/>
    <property type="match status" value="1"/>
</dbReference>
<dbReference type="InterPro" id="IPR058031">
    <property type="entry name" value="AAA_lid_NorR"/>
</dbReference>
<keyword evidence="6" id="KW-0597">Phosphoprotein</keyword>
<dbReference type="Gene3D" id="1.10.8.60">
    <property type="match status" value="1"/>
</dbReference>
<dbReference type="GO" id="GO:0043565">
    <property type="term" value="F:sequence-specific DNA binding"/>
    <property type="evidence" value="ECO:0007669"/>
    <property type="project" value="InterPro"/>
</dbReference>
<dbReference type="SMART" id="SM00448">
    <property type="entry name" value="REC"/>
    <property type="match status" value="1"/>
</dbReference>
<dbReference type="InterPro" id="IPR025943">
    <property type="entry name" value="Sigma_54_int_dom_ATP-bd_2"/>
</dbReference>
<keyword evidence="5" id="KW-0804">Transcription</keyword>
<evidence type="ECO:0000313" key="9">
    <source>
        <dbReference type="EMBL" id="QSX30510.1"/>
    </source>
</evidence>
<keyword evidence="10" id="KW-1185">Reference proteome</keyword>
<evidence type="ECO:0000256" key="3">
    <source>
        <dbReference type="ARBA" id="ARBA00023015"/>
    </source>
</evidence>
<dbReference type="Pfam" id="PF00158">
    <property type="entry name" value="Sigma54_activat"/>
    <property type="match status" value="1"/>
</dbReference>
<dbReference type="PRINTS" id="PR01590">
    <property type="entry name" value="HTHFIS"/>
</dbReference>
<evidence type="ECO:0000256" key="5">
    <source>
        <dbReference type="ARBA" id="ARBA00023163"/>
    </source>
</evidence>
<dbReference type="Pfam" id="PF02954">
    <property type="entry name" value="HTH_8"/>
    <property type="match status" value="1"/>
</dbReference>
<dbReference type="PROSITE" id="PS00676">
    <property type="entry name" value="SIGMA54_INTERACT_2"/>
    <property type="match status" value="1"/>
</dbReference>
<gene>
    <name evidence="9" type="ORF">JYB88_02280</name>
</gene>
<dbReference type="AlphaFoldDB" id="A0A975AKU0"/>
<dbReference type="InterPro" id="IPR001789">
    <property type="entry name" value="Sig_transdc_resp-reg_receiver"/>
</dbReference>
<dbReference type="InterPro" id="IPR009057">
    <property type="entry name" value="Homeodomain-like_sf"/>
</dbReference>
<dbReference type="Gene3D" id="3.40.50.300">
    <property type="entry name" value="P-loop containing nucleotide triphosphate hydrolases"/>
    <property type="match status" value="1"/>
</dbReference>